<dbReference type="EMBL" id="JAPEIS010000014">
    <property type="protein sequence ID" value="KAJ8059802.1"/>
    <property type="molecule type" value="Genomic_DNA"/>
</dbReference>
<dbReference type="Proteomes" id="UP001152300">
    <property type="component" value="Unassembled WGS sequence"/>
</dbReference>
<dbReference type="AlphaFoldDB" id="A0A9X0ABR3"/>
<dbReference type="PANTHER" id="PTHR35910:SF6">
    <property type="entry name" value="2EXR DOMAIN-CONTAINING PROTEIN"/>
    <property type="match status" value="1"/>
</dbReference>
<dbReference type="OrthoDB" id="3500276at2759"/>
<dbReference type="PANTHER" id="PTHR35910">
    <property type="entry name" value="2EXR DOMAIN-CONTAINING PROTEIN"/>
    <property type="match status" value="1"/>
</dbReference>
<gene>
    <name evidence="3" type="ORF">OCU04_011433</name>
</gene>
<reference evidence="3" key="1">
    <citation type="submission" date="2022-11" db="EMBL/GenBank/DDBJ databases">
        <title>Genome Resource of Sclerotinia nivalis Strain SnTB1, a Plant Pathogen Isolated from American Ginseng.</title>
        <authorList>
            <person name="Fan S."/>
        </authorList>
    </citation>
    <scope>NUCLEOTIDE SEQUENCE</scope>
    <source>
        <strain evidence="3">SnTB1</strain>
    </source>
</reference>
<comment type="caution">
    <text evidence="3">The sequence shown here is derived from an EMBL/GenBank/DDBJ whole genome shotgun (WGS) entry which is preliminary data.</text>
</comment>
<evidence type="ECO:0000259" key="2">
    <source>
        <dbReference type="Pfam" id="PF20150"/>
    </source>
</evidence>
<evidence type="ECO:0000313" key="3">
    <source>
        <dbReference type="EMBL" id="KAJ8059802.1"/>
    </source>
</evidence>
<sequence length="298" mass="35217">MPVLTEFTLFPKLCVELRAKIWDFASQEPNRILFDSYRMWRKRKYPRKKANIPISDRDKIFCGRHPDYPNICRLWAVNRVPAILMTCHESRFWAMKHYSLCFEDQLHHKALWFNPKVDTIIFSDMNACFSFVWGGCFSVGHGPIPLIRNSLVMQVVERVVIQESIHTYWYQKAKEMARSFPHLKSLVMRTDNIPFEAESFYGWHSLSGRNELLPSIRVCLQKFWNSDDWKAIKAHDEMPELQIMTPVEMWNIGFAKPLGPSNKFNRRPRISKEKPAQMQPPRRSDRIKAIEAAREAED</sequence>
<name>A0A9X0ABR3_9HELO</name>
<protein>
    <recommendedName>
        <fullName evidence="2">2EXR domain-containing protein</fullName>
    </recommendedName>
</protein>
<organism evidence="3 4">
    <name type="scientific">Sclerotinia nivalis</name>
    <dbReference type="NCBI Taxonomy" id="352851"/>
    <lineage>
        <taxon>Eukaryota</taxon>
        <taxon>Fungi</taxon>
        <taxon>Dikarya</taxon>
        <taxon>Ascomycota</taxon>
        <taxon>Pezizomycotina</taxon>
        <taxon>Leotiomycetes</taxon>
        <taxon>Helotiales</taxon>
        <taxon>Sclerotiniaceae</taxon>
        <taxon>Sclerotinia</taxon>
    </lineage>
</organism>
<keyword evidence="4" id="KW-1185">Reference proteome</keyword>
<feature type="domain" description="2EXR" evidence="2">
    <location>
        <begin position="7"/>
        <end position="120"/>
    </location>
</feature>
<dbReference type="InterPro" id="IPR045518">
    <property type="entry name" value="2EXR"/>
</dbReference>
<feature type="region of interest" description="Disordered" evidence="1">
    <location>
        <begin position="260"/>
        <end position="286"/>
    </location>
</feature>
<proteinExistence type="predicted"/>
<evidence type="ECO:0000256" key="1">
    <source>
        <dbReference type="SAM" id="MobiDB-lite"/>
    </source>
</evidence>
<accession>A0A9X0ABR3</accession>
<evidence type="ECO:0000313" key="4">
    <source>
        <dbReference type="Proteomes" id="UP001152300"/>
    </source>
</evidence>
<dbReference type="Pfam" id="PF20150">
    <property type="entry name" value="2EXR"/>
    <property type="match status" value="1"/>
</dbReference>